<comment type="caution">
    <text evidence="2">The sequence shown here is derived from an EMBL/GenBank/DDBJ whole genome shotgun (WGS) entry which is preliminary data.</text>
</comment>
<protein>
    <submittedName>
        <fullName evidence="2">Uncharacterized protein</fullName>
    </submittedName>
</protein>
<gene>
    <name evidence="2" type="ORF">RDB_LOCUS169757</name>
</gene>
<evidence type="ECO:0000256" key="1">
    <source>
        <dbReference type="SAM" id="MobiDB-lite"/>
    </source>
</evidence>
<feature type="compositionally biased region" description="Low complexity" evidence="1">
    <location>
        <begin position="133"/>
        <end position="146"/>
    </location>
</feature>
<name>A0A8H3GQN0_9AGAM</name>
<dbReference type="EMBL" id="CAJMWS010000890">
    <property type="protein sequence ID" value="CAE6467563.1"/>
    <property type="molecule type" value="Genomic_DNA"/>
</dbReference>
<evidence type="ECO:0000313" key="3">
    <source>
        <dbReference type="Proteomes" id="UP000663846"/>
    </source>
</evidence>
<evidence type="ECO:0000313" key="2">
    <source>
        <dbReference type="EMBL" id="CAE6467563.1"/>
    </source>
</evidence>
<feature type="region of interest" description="Disordered" evidence="1">
    <location>
        <begin position="133"/>
        <end position="155"/>
    </location>
</feature>
<dbReference type="AlphaFoldDB" id="A0A8H3GQN0"/>
<dbReference type="Proteomes" id="UP000663846">
    <property type="component" value="Unassembled WGS sequence"/>
</dbReference>
<accession>A0A8H3GQN0</accession>
<organism evidence="2 3">
    <name type="scientific">Rhizoctonia solani</name>
    <dbReference type="NCBI Taxonomy" id="456999"/>
    <lineage>
        <taxon>Eukaryota</taxon>
        <taxon>Fungi</taxon>
        <taxon>Dikarya</taxon>
        <taxon>Basidiomycota</taxon>
        <taxon>Agaricomycotina</taxon>
        <taxon>Agaricomycetes</taxon>
        <taxon>Cantharellales</taxon>
        <taxon>Ceratobasidiaceae</taxon>
        <taxon>Rhizoctonia</taxon>
    </lineage>
</organism>
<sequence length="197" mass="22090">MMLNRHTRVNDKGTFSITQLFVLSTIFSVTPLCSTAKPLNVPHNPSMCRLKRRSKFTVDFRDLWDSISDWAFLMLIITPKPNVRMIHEHRRLVKGVFSILRSLFSSKSETLPSIPPHHIPPTSRVNGAFDQTVTSSSAAPSASSTSENPIQTPARTVFPTNRALELELPSSQSTSPTTARFLTTLNDLEAQMNNHKF</sequence>
<proteinExistence type="predicted"/>
<reference evidence="2" key="1">
    <citation type="submission" date="2021-01" db="EMBL/GenBank/DDBJ databases">
        <authorList>
            <person name="Kaushik A."/>
        </authorList>
    </citation>
    <scope>NUCLEOTIDE SEQUENCE</scope>
    <source>
        <strain evidence="2">AG1-1C</strain>
    </source>
</reference>